<feature type="region of interest" description="Disordered" evidence="1">
    <location>
        <begin position="124"/>
        <end position="298"/>
    </location>
</feature>
<dbReference type="Pfam" id="PF02213">
    <property type="entry name" value="GYF"/>
    <property type="match status" value="1"/>
</dbReference>
<feature type="compositionally biased region" description="Basic and acidic residues" evidence="1">
    <location>
        <begin position="156"/>
        <end position="171"/>
    </location>
</feature>
<feature type="region of interest" description="Disordered" evidence="1">
    <location>
        <begin position="453"/>
        <end position="501"/>
    </location>
</feature>
<reference evidence="4" key="2">
    <citation type="submission" date="2015-01" db="EMBL/GenBank/DDBJ databases">
        <title>Evolutionary Origins and Diversification of the Mycorrhizal Mutualists.</title>
        <authorList>
            <consortium name="DOE Joint Genome Institute"/>
            <consortium name="Mycorrhizal Genomics Consortium"/>
            <person name="Kohler A."/>
            <person name="Kuo A."/>
            <person name="Nagy L.G."/>
            <person name="Floudas D."/>
            <person name="Copeland A."/>
            <person name="Barry K.W."/>
            <person name="Cichocki N."/>
            <person name="Veneault-Fourrey C."/>
            <person name="LaButti K."/>
            <person name="Lindquist E.A."/>
            <person name="Lipzen A."/>
            <person name="Lundell T."/>
            <person name="Morin E."/>
            <person name="Murat C."/>
            <person name="Riley R."/>
            <person name="Ohm R."/>
            <person name="Sun H."/>
            <person name="Tunlid A."/>
            <person name="Henrissat B."/>
            <person name="Grigoriev I.V."/>
            <person name="Hibbett D.S."/>
            <person name="Martin F."/>
        </authorList>
    </citation>
    <scope>NUCLEOTIDE SEQUENCE [LARGE SCALE GENOMIC DNA]</scope>
    <source>
        <strain evidence="4">441</strain>
    </source>
</reference>
<name>A0A0C9ZHD0_9AGAM</name>
<feature type="compositionally biased region" description="Polar residues" evidence="1">
    <location>
        <begin position="182"/>
        <end position="192"/>
    </location>
</feature>
<dbReference type="PANTHER" id="PTHR14445">
    <property type="entry name" value="GRB10 INTERACTING GYF PROTEIN"/>
    <property type="match status" value="1"/>
</dbReference>
<keyword evidence="4" id="KW-1185">Reference proteome</keyword>
<feature type="compositionally biased region" description="Low complexity" evidence="1">
    <location>
        <begin position="809"/>
        <end position="821"/>
    </location>
</feature>
<feature type="region of interest" description="Disordered" evidence="1">
    <location>
        <begin position="809"/>
        <end position="887"/>
    </location>
</feature>
<feature type="region of interest" description="Disordered" evidence="1">
    <location>
        <begin position="1"/>
        <end position="43"/>
    </location>
</feature>
<feature type="compositionally biased region" description="Polar residues" evidence="1">
    <location>
        <begin position="132"/>
        <end position="141"/>
    </location>
</feature>
<dbReference type="SUPFAM" id="SSF55277">
    <property type="entry name" value="GYF domain"/>
    <property type="match status" value="1"/>
</dbReference>
<feature type="compositionally biased region" description="Polar residues" evidence="1">
    <location>
        <begin position="844"/>
        <end position="853"/>
    </location>
</feature>
<dbReference type="HOGENOM" id="CLU_269914_0_0_1"/>
<dbReference type="EMBL" id="KN833692">
    <property type="protein sequence ID" value="KIK28661.1"/>
    <property type="molecule type" value="Genomic_DNA"/>
</dbReference>
<dbReference type="SMART" id="SM00444">
    <property type="entry name" value="GYF"/>
    <property type="match status" value="1"/>
</dbReference>
<evidence type="ECO:0000313" key="3">
    <source>
        <dbReference type="EMBL" id="KIK28661.1"/>
    </source>
</evidence>
<dbReference type="PANTHER" id="PTHR14445:SF36">
    <property type="entry name" value="FI03272P-RELATED"/>
    <property type="match status" value="1"/>
</dbReference>
<feature type="compositionally biased region" description="Polar residues" evidence="1">
    <location>
        <begin position="273"/>
        <end position="298"/>
    </location>
</feature>
<dbReference type="STRING" id="765257.A0A0C9ZHD0"/>
<dbReference type="AlphaFoldDB" id="A0A0C9ZHD0"/>
<accession>A0A0C9ZHD0</accession>
<feature type="compositionally biased region" description="Polar residues" evidence="1">
    <location>
        <begin position="679"/>
        <end position="694"/>
    </location>
</feature>
<feature type="compositionally biased region" description="Low complexity" evidence="1">
    <location>
        <begin position="453"/>
        <end position="469"/>
    </location>
</feature>
<protein>
    <recommendedName>
        <fullName evidence="2">GYF domain-containing protein</fullName>
    </recommendedName>
</protein>
<dbReference type="InterPro" id="IPR003169">
    <property type="entry name" value="GYF"/>
</dbReference>
<dbReference type="CDD" id="cd00072">
    <property type="entry name" value="GYF"/>
    <property type="match status" value="1"/>
</dbReference>
<feature type="region of interest" description="Disordered" evidence="1">
    <location>
        <begin position="404"/>
        <end position="439"/>
    </location>
</feature>
<feature type="compositionally biased region" description="Low complexity" evidence="1">
    <location>
        <begin position="705"/>
        <end position="718"/>
    </location>
</feature>
<feature type="domain" description="GYF" evidence="2">
    <location>
        <begin position="342"/>
        <end position="394"/>
    </location>
</feature>
<dbReference type="Gene3D" id="3.30.1490.40">
    <property type="match status" value="1"/>
</dbReference>
<feature type="compositionally biased region" description="Basic and acidic residues" evidence="1">
    <location>
        <begin position="241"/>
        <end position="260"/>
    </location>
</feature>
<dbReference type="InterPro" id="IPR035445">
    <property type="entry name" value="GYF-like_dom_sf"/>
</dbReference>
<organism evidence="3 4">
    <name type="scientific">Pisolithus microcarpus 441</name>
    <dbReference type="NCBI Taxonomy" id="765257"/>
    <lineage>
        <taxon>Eukaryota</taxon>
        <taxon>Fungi</taxon>
        <taxon>Dikarya</taxon>
        <taxon>Basidiomycota</taxon>
        <taxon>Agaricomycotina</taxon>
        <taxon>Agaricomycetes</taxon>
        <taxon>Agaricomycetidae</taxon>
        <taxon>Boletales</taxon>
        <taxon>Sclerodermatineae</taxon>
        <taxon>Pisolithaceae</taxon>
        <taxon>Pisolithus</taxon>
    </lineage>
</organism>
<dbReference type="InterPro" id="IPR051640">
    <property type="entry name" value="GRB10-interact_GYF"/>
</dbReference>
<evidence type="ECO:0000256" key="1">
    <source>
        <dbReference type="SAM" id="MobiDB-lite"/>
    </source>
</evidence>
<feature type="compositionally biased region" description="Polar residues" evidence="1">
    <location>
        <begin position="634"/>
        <end position="651"/>
    </location>
</feature>
<dbReference type="PROSITE" id="PS50829">
    <property type="entry name" value="GYF"/>
    <property type="match status" value="1"/>
</dbReference>
<reference evidence="3 4" key="1">
    <citation type="submission" date="2014-04" db="EMBL/GenBank/DDBJ databases">
        <authorList>
            <consortium name="DOE Joint Genome Institute"/>
            <person name="Kuo A."/>
            <person name="Kohler A."/>
            <person name="Costa M.D."/>
            <person name="Nagy L.G."/>
            <person name="Floudas D."/>
            <person name="Copeland A."/>
            <person name="Barry K.W."/>
            <person name="Cichocki N."/>
            <person name="Veneault-Fourrey C."/>
            <person name="LaButti K."/>
            <person name="Lindquist E.A."/>
            <person name="Lipzen A."/>
            <person name="Lundell T."/>
            <person name="Morin E."/>
            <person name="Murat C."/>
            <person name="Sun H."/>
            <person name="Tunlid A."/>
            <person name="Henrissat B."/>
            <person name="Grigoriev I.V."/>
            <person name="Hibbett D.S."/>
            <person name="Martin F."/>
            <person name="Nordberg H.P."/>
            <person name="Cantor M.N."/>
            <person name="Hua S.X."/>
        </authorList>
    </citation>
    <scope>NUCLEOTIDE SEQUENCE [LARGE SCALE GENOMIC DNA]</scope>
    <source>
        <strain evidence="3 4">441</strain>
    </source>
</reference>
<evidence type="ECO:0000313" key="4">
    <source>
        <dbReference type="Proteomes" id="UP000054018"/>
    </source>
</evidence>
<dbReference type="OrthoDB" id="6415790at2759"/>
<evidence type="ECO:0000259" key="2">
    <source>
        <dbReference type="PROSITE" id="PS50829"/>
    </source>
</evidence>
<sequence>MTTTMHFGPEWMRAKPQTPARQQPPPSPQLQQTIPAHHQSTVSTYSSLVTSAVQEQEKHDESRPFRYTKEEMLRIYKEGGGKGGLGLEVERWEGIVHEIGSEPASLREMDEAEKKLFAGPLNSEIRRRQPSDLVNVSSLPSDRSRATHTSGGGGAVRERFGSTMGRRRESADQPALMPRKLSLSTTQGSSLVSPREALPSPRNRMGTFGSGFDGVLNNGDSWSRRRPSATLVGTTGTPVRPEGKDVESRHSNIKEEEVHVPLDIGEDEKSRTDQQLSSVGPDGSQTVSVDDSQQPTSVPDSVVQDVADMNLGEQSHLDMNLRITTATSAPVTGPSGLPDPASVEWSYLDPQGQVQGPFRADVMQKWFDEGYFTAELLMKRTHLDVEWIPVATLERRCNGGKVFLSQPPSISGPPGLTLPSESPQCCSPAHEHSTFSGYQPVPQRAVRSTTLDPSYLSSVSPSDSPSSSLGAARFGDGSPDPTVFGDRVGGSAYSGDTNHGSRGLAARVQLQDPVSDPRVPFNNRAPVRATSTDAFGGYNGGPPWSAGLGPLNQGFSANERHPFTDGYSGGTSNVIGPNVPVTPVHGFNQELFNDALYSDKHGLGGYHDPPLAKQVIEANGTAFGNSLINGLSGSQYGSPTQSQYSQPSASFPPSLHHPAVPPFGEALTQISVSPHLPHTPTSAVQPNSGTSPWSDPSPIHRTRTVDTSTTSSPVAAPTQAQQGFNWVRSIQPPQAVPKLKDPSPWLMASLGGTDDRWKEIPDSLSDAGQCSKLRGQGEEGVHAAVPPVSGEAPTLPILQAPVDELPLASAAPTSTSQPTPTGSEPQATSKPRRRSTAHDAHTSVAVQKSTPANIVNGPSPVPIISPPASKSVWSTADEERKAKPTATMSLREIQEAEAKMAETRKAAEKERERARTSAAALVAASGSEDPQSFTASWGLPTSQAGARNIPPPKETSTPAVPSVPVWTTAAPTSTTKKSMKEIQEEEERRKKVVVKESVASAVTRRAYAETAFKIVPSTQVTGSSAWMTVGANGKAATPVVAPPRPAATAPGSAAATGSPAAASRQNGAATRPATAVATSVPIKSVATPRVEDFPVAPSHDFLKWLSDSLKGLNSSVNLEEITSMLLSFPLDPDPSTVEIISDLIYANSTTLDGRRFASEYVSKRKADAAAKRNAAGAGGNGGKPVSIADVVKTQPKAVQQEWSFKVVNKKKKGGRS</sequence>
<proteinExistence type="predicted"/>
<dbReference type="Proteomes" id="UP000054018">
    <property type="component" value="Unassembled WGS sequence"/>
</dbReference>
<feature type="compositionally biased region" description="Low complexity" evidence="1">
    <location>
        <begin position="1046"/>
        <end position="1064"/>
    </location>
</feature>
<feature type="region of interest" description="Disordered" evidence="1">
    <location>
        <begin position="1041"/>
        <end position="1071"/>
    </location>
</feature>
<dbReference type="GO" id="GO:0005829">
    <property type="term" value="C:cytosol"/>
    <property type="evidence" value="ECO:0007669"/>
    <property type="project" value="TreeGrafter"/>
</dbReference>
<gene>
    <name evidence="3" type="ORF">PISMIDRAFT_591859</name>
</gene>
<feature type="region of interest" description="Disordered" evidence="1">
    <location>
        <begin position="634"/>
        <end position="723"/>
    </location>
</feature>